<reference evidence="16" key="1">
    <citation type="submission" date="2018-04" db="EMBL/GenBank/DDBJ databases">
        <title>Draft genome sequence of the Candidatus Spirobacillus cienkowskii, a pathogen of freshwater Daphnia species, reconstructed from hemolymph metagenomic reads.</title>
        <authorList>
            <person name="Bresciani L."/>
            <person name="Lemos L.N."/>
            <person name="Wale N."/>
            <person name="Lin J.Y."/>
            <person name="Fernandes G.R."/>
            <person name="Duffy M.A."/>
            <person name="Rodrigues J.M."/>
        </authorList>
    </citation>
    <scope>NUCLEOTIDE SEQUENCE [LARGE SCALE GENOMIC DNA]</scope>
    <source>
        <strain evidence="16">Binning01</strain>
    </source>
</reference>
<comment type="caution">
    <text evidence="13">Lacks conserved residue(s) required for the propagation of feature annotation.</text>
</comment>
<dbReference type="CDD" id="cd19961">
    <property type="entry name" value="EcYidC-like_peri"/>
    <property type="match status" value="1"/>
</dbReference>
<evidence type="ECO:0000256" key="8">
    <source>
        <dbReference type="ARBA" id="ARBA00022989"/>
    </source>
</evidence>
<evidence type="ECO:0000256" key="6">
    <source>
        <dbReference type="ARBA" id="ARBA00022692"/>
    </source>
</evidence>
<comment type="similarity">
    <text evidence="2 13">Belongs to the OXA1/ALB3/YidC family. Type 1 subfamily.</text>
</comment>
<evidence type="ECO:0000256" key="7">
    <source>
        <dbReference type="ARBA" id="ARBA00022927"/>
    </source>
</evidence>
<dbReference type="GO" id="GO:0015031">
    <property type="term" value="P:protein transport"/>
    <property type="evidence" value="ECO:0007669"/>
    <property type="project" value="UniProtKB-KW"/>
</dbReference>
<dbReference type="InterPro" id="IPR019998">
    <property type="entry name" value="Membr_insert_YidC"/>
</dbReference>
<keyword evidence="5 13" id="KW-1003">Cell membrane</keyword>
<evidence type="ECO:0000256" key="2">
    <source>
        <dbReference type="ARBA" id="ARBA00010527"/>
    </source>
</evidence>
<dbReference type="PANTHER" id="PTHR12428">
    <property type="entry name" value="OXA1"/>
    <property type="match status" value="1"/>
</dbReference>
<keyword evidence="10 13" id="KW-0143">Chaperone</keyword>
<feature type="transmembrane region" description="Helical" evidence="13">
    <location>
        <begin position="490"/>
        <end position="508"/>
    </location>
</feature>
<feature type="domain" description="Membrane insertase YidC N-terminal" evidence="15">
    <location>
        <begin position="161"/>
        <end position="368"/>
    </location>
</feature>
<evidence type="ECO:0000259" key="14">
    <source>
        <dbReference type="Pfam" id="PF02096"/>
    </source>
</evidence>
<evidence type="ECO:0000256" key="13">
    <source>
        <dbReference type="HAMAP-Rule" id="MF_01810"/>
    </source>
</evidence>
<dbReference type="GO" id="GO:0051205">
    <property type="term" value="P:protein insertion into membrane"/>
    <property type="evidence" value="ECO:0007669"/>
    <property type="project" value="TreeGrafter"/>
</dbReference>
<evidence type="ECO:0000256" key="5">
    <source>
        <dbReference type="ARBA" id="ARBA00022475"/>
    </source>
</evidence>
<keyword evidence="8 13" id="KW-1133">Transmembrane helix</keyword>
<organism evidence="16 17">
    <name type="scientific">Spirobacillus cienkowskii</name>
    <dbReference type="NCBI Taxonomy" id="495820"/>
    <lineage>
        <taxon>Bacteria</taxon>
        <taxon>Pseudomonadati</taxon>
        <taxon>Bdellovibrionota</taxon>
        <taxon>Oligoflexia</taxon>
        <taxon>Silvanigrellales</taxon>
        <taxon>Spirobacillus</taxon>
    </lineage>
</organism>
<keyword evidence="9 13" id="KW-0472">Membrane</keyword>
<evidence type="ECO:0000256" key="4">
    <source>
        <dbReference type="ARBA" id="ARBA00022448"/>
    </source>
</evidence>
<feature type="transmembrane region" description="Helical" evidence="13">
    <location>
        <begin position="523"/>
        <end position="544"/>
    </location>
</feature>
<keyword evidence="6 13" id="KW-0812">Transmembrane</keyword>
<accession>A0A369KS69</accession>
<evidence type="ECO:0000256" key="10">
    <source>
        <dbReference type="ARBA" id="ARBA00023186"/>
    </source>
</evidence>
<evidence type="ECO:0000313" key="16">
    <source>
        <dbReference type="EMBL" id="RDB36442.1"/>
    </source>
</evidence>
<dbReference type="EMBL" id="QOVW01000060">
    <property type="protein sequence ID" value="RDB36442.1"/>
    <property type="molecule type" value="Genomic_DNA"/>
</dbReference>
<feature type="domain" description="Membrane insertase YidC/Oxa/ALB C-terminal" evidence="14">
    <location>
        <begin position="380"/>
        <end position="558"/>
    </location>
</feature>
<dbReference type="PRINTS" id="PR01900">
    <property type="entry name" value="YIDCPROTEIN"/>
</dbReference>
<dbReference type="InterPro" id="IPR047196">
    <property type="entry name" value="YidC_ALB_C"/>
</dbReference>
<dbReference type="InterPro" id="IPR028053">
    <property type="entry name" value="Membr_insert_YidC_N"/>
</dbReference>
<sequence length="564" mass="63506">MKKETIGFMLGLFVLFGGYVAVQNYYIQQQMNATTTADQGVVGSSTQNLANNDAASGIPKQKPLELGASATEQPPQPLTVANLDDLFIKSDRIDLAFTPTGGCISDNLMLGEKIAYNDSTPVSVIENHNICKAYGFRLRAKNVIDLRNQPAGIMKTTDGAIKIVQRSNGLEITRIFKFSPDRYDGDLQIIVKNISQQFQNTSVDFEIGATSDNRNHGSGMFSAVPPQYHSVAVRLPDGTVNRKTTPFEEKASYELLLSESSSFFSWMTADSLYWMNTVIPLTQTPIGFEALRTDYNLRKDLHSAIDQTMYEAWVKQPVNLSPGQATEFNYKIYIGPKNETILKNYDQYHLSETIDYGFLKIIARPMYHLMSFIHSIVANWGTAIIILTIMLNILFLPLNIKAFASGQKMQKLQPEMKAIQEKYKDDKQMASREMMALMAKGGANPLGGCLPLLPQIPVFFALDSCFRHTFELRQAPFYFWIKDLTQHDPYFLLPVLMAALMIASQKMMPMPSMDPTQAKMMKIIPIVFSVLMIFYPSGLALYIITNTLLSIIRQVFLTRYYKKA</sequence>
<evidence type="ECO:0000259" key="15">
    <source>
        <dbReference type="Pfam" id="PF14849"/>
    </source>
</evidence>
<protein>
    <recommendedName>
        <fullName evidence="3 13">Membrane protein insertase YidC</fullName>
    </recommendedName>
    <alternativeName>
        <fullName evidence="12 13">Foldase YidC</fullName>
    </alternativeName>
    <alternativeName>
        <fullName evidence="11 13">Membrane integrase YidC</fullName>
    </alternativeName>
    <alternativeName>
        <fullName evidence="13">Membrane protein YidC</fullName>
    </alternativeName>
</protein>
<comment type="caution">
    <text evidence="16">The sequence shown here is derived from an EMBL/GenBank/DDBJ whole genome shotgun (WGS) entry which is preliminary data.</text>
</comment>
<dbReference type="PANTHER" id="PTHR12428:SF65">
    <property type="entry name" value="CYTOCHROME C OXIDASE ASSEMBLY PROTEIN COX18, MITOCHONDRIAL"/>
    <property type="match status" value="1"/>
</dbReference>
<dbReference type="PRINTS" id="PR00701">
    <property type="entry name" value="60KDINNERMP"/>
</dbReference>
<comment type="function">
    <text evidence="13">Required for the insertion and/or proper folding and/or complex formation of integral membrane proteins into the membrane. Involved in integration of membrane proteins that insert both dependently and independently of the Sec translocase complex, as well as at least some lipoproteins. Aids folding of multispanning membrane proteins.</text>
</comment>
<keyword evidence="7 13" id="KW-0653">Protein transport</keyword>
<comment type="subcellular location">
    <subcellularLocation>
        <location evidence="1">Cell inner membrane</location>
        <topology evidence="1">Multi-pass membrane protein</topology>
    </subcellularLocation>
    <subcellularLocation>
        <location evidence="13">Cell membrane</location>
        <topology evidence="13">Multi-pass membrane protein</topology>
    </subcellularLocation>
</comment>
<comment type="subunit">
    <text evidence="13">Interacts with the Sec translocase complex via SecD. Specifically interacts with transmembrane segments of nascent integral membrane proteins during membrane integration.</text>
</comment>
<dbReference type="NCBIfam" id="TIGR03593">
    <property type="entry name" value="yidC_nterm"/>
    <property type="match status" value="1"/>
</dbReference>
<dbReference type="InterPro" id="IPR001708">
    <property type="entry name" value="YidC/ALB3/OXA1/COX18"/>
</dbReference>
<dbReference type="Proteomes" id="UP000253934">
    <property type="component" value="Unassembled WGS sequence"/>
</dbReference>
<gene>
    <name evidence="13 16" type="primary">yidC</name>
    <name evidence="16" type="ORF">DCC88_04755</name>
</gene>
<evidence type="ECO:0000313" key="17">
    <source>
        <dbReference type="Proteomes" id="UP000253934"/>
    </source>
</evidence>
<evidence type="ECO:0000256" key="11">
    <source>
        <dbReference type="ARBA" id="ARBA00033245"/>
    </source>
</evidence>
<dbReference type="Pfam" id="PF02096">
    <property type="entry name" value="60KD_IMP"/>
    <property type="match status" value="1"/>
</dbReference>
<evidence type="ECO:0000256" key="12">
    <source>
        <dbReference type="ARBA" id="ARBA00033342"/>
    </source>
</evidence>
<feature type="transmembrane region" description="Helical" evidence="13">
    <location>
        <begin position="380"/>
        <end position="400"/>
    </location>
</feature>
<keyword evidence="4 13" id="KW-0813">Transport</keyword>
<dbReference type="Gene3D" id="2.70.98.90">
    <property type="match status" value="1"/>
</dbReference>
<name>A0A369KS69_9BACT</name>
<dbReference type="HAMAP" id="MF_01810">
    <property type="entry name" value="YidC_type1"/>
    <property type="match status" value="1"/>
</dbReference>
<dbReference type="GO" id="GO:0005886">
    <property type="term" value="C:plasma membrane"/>
    <property type="evidence" value="ECO:0007669"/>
    <property type="project" value="UniProtKB-SubCell"/>
</dbReference>
<dbReference type="InterPro" id="IPR028055">
    <property type="entry name" value="YidC/Oxa/ALB_C"/>
</dbReference>
<evidence type="ECO:0000256" key="1">
    <source>
        <dbReference type="ARBA" id="ARBA00004429"/>
    </source>
</evidence>
<dbReference type="NCBIfam" id="TIGR03592">
    <property type="entry name" value="yidC_oxa1_cterm"/>
    <property type="match status" value="1"/>
</dbReference>
<evidence type="ECO:0000256" key="3">
    <source>
        <dbReference type="ARBA" id="ARBA00015325"/>
    </source>
</evidence>
<dbReference type="GO" id="GO:0032977">
    <property type="term" value="F:membrane insertase activity"/>
    <property type="evidence" value="ECO:0007669"/>
    <property type="project" value="InterPro"/>
</dbReference>
<dbReference type="Pfam" id="PF14849">
    <property type="entry name" value="YidC_periplas"/>
    <property type="match status" value="1"/>
</dbReference>
<proteinExistence type="inferred from homology"/>
<dbReference type="CDD" id="cd20070">
    <property type="entry name" value="5TM_YidC_Alb3"/>
    <property type="match status" value="1"/>
</dbReference>
<dbReference type="AlphaFoldDB" id="A0A369KS69"/>
<evidence type="ECO:0000256" key="9">
    <source>
        <dbReference type="ARBA" id="ARBA00023136"/>
    </source>
</evidence>
<dbReference type="InterPro" id="IPR038221">
    <property type="entry name" value="YidC_periplasmic_sf"/>
</dbReference>
<keyword evidence="17" id="KW-1185">Reference proteome</keyword>